<feature type="transmembrane region" description="Helical" evidence="1">
    <location>
        <begin position="211"/>
        <end position="230"/>
    </location>
</feature>
<dbReference type="STRING" id="398511.BpOF4_16585"/>
<accession>D3FQ69</accession>
<evidence type="ECO:0000313" key="3">
    <source>
        <dbReference type="Proteomes" id="UP000001544"/>
    </source>
</evidence>
<dbReference type="HOGENOM" id="CLU_091997_0_0_9"/>
<keyword evidence="1" id="KW-0812">Transmembrane</keyword>
<gene>
    <name evidence="2" type="ordered locus">BpOF4_16585</name>
</gene>
<dbReference type="RefSeq" id="WP_012958724.1">
    <property type="nucleotide sequence ID" value="NC_013791.2"/>
</dbReference>
<evidence type="ECO:0000313" key="2">
    <source>
        <dbReference type="EMBL" id="ADC51362.1"/>
    </source>
</evidence>
<sequence length="242" mass="27108">MGIDKNSRYKKVTLDFYLMQMKWVAWFIPSVLVVYLLLGRFLRDSVDLDLAFHAFMYQPSKIFMLVCGIMACFAFFNFYVRNGVTRKDVFLGTSIAAALLAVSIIIISTLLSAVLMLIGSLTAFSPGTGQLDSLGTDLNLLTFILSTSLIILSYYIGGWIISVGFYKFGWLIGMAFIAVGVMFLALTDLFWEREIAHPIANSINLTFPELPIFTSLIGTIVIIAAGLWLIRQLTKRVRVKLQ</sequence>
<reference evidence="2 3" key="1">
    <citation type="journal article" date="2011" name="Environ. Microbiol.">
        <title>Genome of alkaliphilic Bacillus pseudofirmus OF4 reveals adaptations that support the ability to grow in an external pH range from 7.5 to 11.4.</title>
        <authorList>
            <person name="Janto B."/>
            <person name="Ahmed A."/>
            <person name="Ito M."/>
            <person name="Liu J."/>
            <person name="Hicks D.B."/>
            <person name="Pagni S."/>
            <person name="Fackelmayer O.J."/>
            <person name="Smith T.A."/>
            <person name="Earl J."/>
            <person name="Elbourne L.D."/>
            <person name="Hassan K."/>
            <person name="Paulsen I.T."/>
            <person name="Kolsto A.B."/>
            <person name="Tourasse N.J."/>
            <person name="Ehrlich G.D."/>
            <person name="Boissy R."/>
            <person name="Ivey D.M."/>
            <person name="Li G."/>
            <person name="Xue Y."/>
            <person name="Ma Y."/>
            <person name="Hu F.Z."/>
            <person name="Krulwich T.A."/>
        </authorList>
    </citation>
    <scope>NUCLEOTIDE SEQUENCE [LARGE SCALE GENOMIC DNA]</scope>
    <source>
        <strain evidence="3">ATCC BAA-2126 / JCM 17055 / OF4</strain>
    </source>
</reference>
<dbReference type="EMBL" id="CP001878">
    <property type="protein sequence ID" value="ADC51362.1"/>
    <property type="molecule type" value="Genomic_DNA"/>
</dbReference>
<feature type="transmembrane region" description="Helical" evidence="1">
    <location>
        <begin position="62"/>
        <end position="80"/>
    </location>
</feature>
<proteinExistence type="predicted"/>
<feature type="transmembrane region" description="Helical" evidence="1">
    <location>
        <begin position="138"/>
        <end position="156"/>
    </location>
</feature>
<evidence type="ECO:0000256" key="1">
    <source>
        <dbReference type="SAM" id="Phobius"/>
    </source>
</evidence>
<dbReference type="KEGG" id="bpf:BpOF4_16585"/>
<feature type="transmembrane region" description="Helical" evidence="1">
    <location>
        <begin position="89"/>
        <end position="118"/>
    </location>
</feature>
<protein>
    <submittedName>
        <fullName evidence="2">Uncharacterized protein</fullName>
    </submittedName>
</protein>
<dbReference type="eggNOG" id="ENOG5032SZV">
    <property type="taxonomic scope" value="Bacteria"/>
</dbReference>
<keyword evidence="1" id="KW-0472">Membrane</keyword>
<dbReference type="Proteomes" id="UP000001544">
    <property type="component" value="Chromosome"/>
</dbReference>
<dbReference type="AlphaFoldDB" id="D3FQ69"/>
<organism evidence="2 3">
    <name type="scientific">Alkalihalophilus pseudofirmus (strain ATCC BAA-2126 / JCM 17055 / OF4)</name>
    <name type="common">Bacillus pseudofirmus</name>
    <dbReference type="NCBI Taxonomy" id="398511"/>
    <lineage>
        <taxon>Bacteria</taxon>
        <taxon>Bacillati</taxon>
        <taxon>Bacillota</taxon>
        <taxon>Bacilli</taxon>
        <taxon>Bacillales</taxon>
        <taxon>Bacillaceae</taxon>
        <taxon>Alkalihalophilus</taxon>
    </lineage>
</organism>
<keyword evidence="3" id="KW-1185">Reference proteome</keyword>
<feature type="transmembrane region" description="Helical" evidence="1">
    <location>
        <begin position="168"/>
        <end position="191"/>
    </location>
</feature>
<keyword evidence="1" id="KW-1133">Transmembrane helix</keyword>
<feature type="transmembrane region" description="Helical" evidence="1">
    <location>
        <begin position="21"/>
        <end position="42"/>
    </location>
</feature>
<name>D3FQ69_ALKPO</name>